<dbReference type="PANTHER" id="PTHR10534:SF2">
    <property type="entry name" value="PYRIDOXAL KINASE"/>
    <property type="match status" value="1"/>
</dbReference>
<dbReference type="RefSeq" id="WP_211936617.1">
    <property type="nucleotide sequence ID" value="NZ_CP073078.1"/>
</dbReference>
<evidence type="ECO:0000256" key="1">
    <source>
        <dbReference type="ARBA" id="ARBA00012104"/>
    </source>
</evidence>
<dbReference type="InterPro" id="IPR029056">
    <property type="entry name" value="Ribokinase-like"/>
</dbReference>
<dbReference type="EMBL" id="CP073078">
    <property type="protein sequence ID" value="QUD86565.1"/>
    <property type="molecule type" value="Genomic_DNA"/>
</dbReference>
<keyword evidence="8" id="KW-1185">Reference proteome</keyword>
<dbReference type="KEGG" id="caul:KCG34_15905"/>
<dbReference type="SUPFAM" id="SSF53613">
    <property type="entry name" value="Ribokinase-like"/>
    <property type="match status" value="1"/>
</dbReference>
<feature type="domain" description="Pyridoxamine kinase/Phosphomethylpyrimidine kinase" evidence="6">
    <location>
        <begin position="109"/>
        <end position="254"/>
    </location>
</feature>
<dbReference type="AlphaFoldDB" id="A0A975ITB5"/>
<keyword evidence="2 7" id="KW-0808">Transferase</keyword>
<dbReference type="GO" id="GO:0005524">
    <property type="term" value="F:ATP binding"/>
    <property type="evidence" value="ECO:0007669"/>
    <property type="project" value="UniProtKB-KW"/>
</dbReference>
<protein>
    <recommendedName>
        <fullName evidence="1">pyridoxal kinase</fullName>
        <ecNumber evidence="1">2.7.1.35</ecNumber>
    </recommendedName>
</protein>
<evidence type="ECO:0000259" key="6">
    <source>
        <dbReference type="Pfam" id="PF08543"/>
    </source>
</evidence>
<evidence type="ECO:0000256" key="5">
    <source>
        <dbReference type="ARBA" id="ARBA00022840"/>
    </source>
</evidence>
<keyword evidence="4 7" id="KW-0418">Kinase</keyword>
<gene>
    <name evidence="7" type="ORF">KCG34_15905</name>
</gene>
<accession>A0A975ITB5</accession>
<evidence type="ECO:0000313" key="7">
    <source>
        <dbReference type="EMBL" id="QUD86565.1"/>
    </source>
</evidence>
<keyword evidence="3" id="KW-0547">Nucleotide-binding</keyword>
<sequence>MPLALILSSHVASSRVGGFVQALALSQLKIDPVLVPTVLFGRHPGWGAPGGDPVRLDTFQGVLDGVEANGLFGVVDLVITGYFANGAQVRAAAAAIDRIRAADRGGAYAKKPRIIVDPIMGDDDKGLYVNAEVAEALVTELVPRADLITPNAWEMQRLTGTPVRDARAARAAGRVVGKPSLVSSVRHGSDLAVVYADGPEAWVAAHARLAKAPNGVGDLLTALFAAALVEDQPISYAMARAVGAVYETVAAAEAWAASELPVVAMGPRLRQASSNVRIERLV</sequence>
<dbReference type="EC" id="2.7.1.35" evidence="1"/>
<evidence type="ECO:0000313" key="8">
    <source>
        <dbReference type="Proteomes" id="UP000676409"/>
    </source>
</evidence>
<reference evidence="7" key="1">
    <citation type="submission" date="2021-04" db="EMBL/GenBank/DDBJ databases">
        <title>The complete genome sequence of Caulobacter sp. S6.</title>
        <authorList>
            <person name="Tang Y."/>
            <person name="Ouyang W."/>
            <person name="Liu Q."/>
            <person name="Huang B."/>
            <person name="Guo Z."/>
            <person name="Lei P."/>
        </authorList>
    </citation>
    <scope>NUCLEOTIDE SEQUENCE</scope>
    <source>
        <strain evidence="7">S6</strain>
    </source>
</reference>
<dbReference type="GO" id="GO:0005829">
    <property type="term" value="C:cytosol"/>
    <property type="evidence" value="ECO:0007669"/>
    <property type="project" value="TreeGrafter"/>
</dbReference>
<name>A0A975ITB5_9CAUL</name>
<dbReference type="Pfam" id="PF08543">
    <property type="entry name" value="Phos_pyr_kin"/>
    <property type="match status" value="1"/>
</dbReference>
<dbReference type="GO" id="GO:0008478">
    <property type="term" value="F:pyridoxal kinase activity"/>
    <property type="evidence" value="ECO:0007669"/>
    <property type="project" value="UniProtKB-EC"/>
</dbReference>
<evidence type="ECO:0000256" key="2">
    <source>
        <dbReference type="ARBA" id="ARBA00022679"/>
    </source>
</evidence>
<dbReference type="PANTHER" id="PTHR10534">
    <property type="entry name" value="PYRIDOXAL KINASE"/>
    <property type="match status" value="1"/>
</dbReference>
<dbReference type="Gene3D" id="3.40.1190.20">
    <property type="match status" value="1"/>
</dbReference>
<evidence type="ECO:0000256" key="3">
    <source>
        <dbReference type="ARBA" id="ARBA00022741"/>
    </source>
</evidence>
<dbReference type="InterPro" id="IPR004625">
    <property type="entry name" value="PyrdxlKinase"/>
</dbReference>
<dbReference type="Proteomes" id="UP000676409">
    <property type="component" value="Chromosome"/>
</dbReference>
<evidence type="ECO:0000256" key="4">
    <source>
        <dbReference type="ARBA" id="ARBA00022777"/>
    </source>
</evidence>
<keyword evidence="5" id="KW-0067">ATP-binding</keyword>
<organism evidence="7 8">
    <name type="scientific">Phenylobacterium montanum</name>
    <dbReference type="NCBI Taxonomy" id="2823693"/>
    <lineage>
        <taxon>Bacteria</taxon>
        <taxon>Pseudomonadati</taxon>
        <taxon>Pseudomonadota</taxon>
        <taxon>Alphaproteobacteria</taxon>
        <taxon>Caulobacterales</taxon>
        <taxon>Caulobacteraceae</taxon>
        <taxon>Phenylobacterium</taxon>
    </lineage>
</organism>
<dbReference type="InterPro" id="IPR013749">
    <property type="entry name" value="PM/HMP-P_kinase-1"/>
</dbReference>
<proteinExistence type="predicted"/>
<dbReference type="GO" id="GO:0009443">
    <property type="term" value="P:pyridoxal 5'-phosphate salvage"/>
    <property type="evidence" value="ECO:0007669"/>
    <property type="project" value="InterPro"/>
</dbReference>